<dbReference type="EMBL" id="MF498774">
    <property type="protein sequence ID" value="ATI17675.1"/>
    <property type="molecule type" value="Genomic_DNA"/>
</dbReference>
<evidence type="ECO:0000313" key="2">
    <source>
        <dbReference type="Proteomes" id="UP000258444"/>
    </source>
</evidence>
<evidence type="ECO:0000313" key="1">
    <source>
        <dbReference type="EMBL" id="ATI17675.1"/>
    </source>
</evidence>
<reference evidence="1 2" key="1">
    <citation type="submission" date="2017-07" db="EMBL/GenBank/DDBJ databases">
        <title>In vitro design and evaluation of phage cocktails against multidrug-resistant Aeromonas salmonicida.</title>
        <authorList>
            <person name="Chen L."/>
            <person name="Yuan S."/>
            <person name="Ma Y."/>
        </authorList>
    </citation>
    <scope>NUCLEOTIDE SEQUENCE [LARGE SCALE GENOMIC DNA]</scope>
</reference>
<dbReference type="Proteomes" id="UP000258444">
    <property type="component" value="Genome"/>
</dbReference>
<accession>A0A291LF77</accession>
<proteinExistence type="predicted"/>
<name>A0A291LF77_9CAUD</name>
<dbReference type="Gene3D" id="1.10.287.1060">
    <property type="entry name" value="ESAT-6-like"/>
    <property type="match status" value="1"/>
</dbReference>
<dbReference type="InterPro" id="IPR020342">
    <property type="entry name" value="Phage_T4_Gp16_DNA-pack"/>
</dbReference>
<sequence length="170" mass="18446">MSELDMKSLLDVSGLPGFDGGEVVVYEPTVLLPVESNPLDRAKDLSDDYSLARQALNQQQQMIMAMAAIALENAKNSESPNQVNAFTQLMGTWTANTKEILKLHKEMDAITAEKTKTGGNKPETPSPSMNIENATVFMGTPAELMLREGTQTQAQSLVIDGESEEVKNAT</sequence>
<protein>
    <submittedName>
        <fullName evidence="1">Terminase DNA packaging enzyme small subunit</fullName>
    </submittedName>
</protein>
<dbReference type="Pfam" id="PF11053">
    <property type="entry name" value="DNA_Packaging"/>
    <property type="match status" value="1"/>
</dbReference>
<organism evidence="1 2">
    <name type="scientific">Aeromonas phage AS-yj</name>
    <dbReference type="NCBI Taxonomy" id="2026115"/>
    <lineage>
        <taxon>Viruses</taxon>
        <taxon>Duplodnaviria</taxon>
        <taxon>Heunggongvirae</taxon>
        <taxon>Uroviricota</taxon>
        <taxon>Caudoviricetes</taxon>
        <taxon>Pantevenvirales</taxon>
        <taxon>Straboviridae</taxon>
        <taxon>Emmerichvirinae</taxon>
        <taxon>Ceceduovirus</taxon>
        <taxon>Ceceduovirus aszj</taxon>
    </lineage>
</organism>